<evidence type="ECO:0000313" key="2">
    <source>
        <dbReference type="Proteomes" id="UP001597387"/>
    </source>
</evidence>
<dbReference type="EMBL" id="JBHUHZ010000001">
    <property type="protein sequence ID" value="MFD2161537.1"/>
    <property type="molecule type" value="Genomic_DNA"/>
</dbReference>
<dbReference type="Proteomes" id="UP001597387">
    <property type="component" value="Unassembled WGS sequence"/>
</dbReference>
<protein>
    <submittedName>
        <fullName evidence="1">Uncharacterized protein</fullName>
    </submittedName>
</protein>
<organism evidence="1 2">
    <name type="scientific">Paradesertivirga mongoliensis</name>
    <dbReference type="NCBI Taxonomy" id="2100740"/>
    <lineage>
        <taxon>Bacteria</taxon>
        <taxon>Pseudomonadati</taxon>
        <taxon>Bacteroidota</taxon>
        <taxon>Sphingobacteriia</taxon>
        <taxon>Sphingobacteriales</taxon>
        <taxon>Sphingobacteriaceae</taxon>
        <taxon>Paradesertivirga</taxon>
    </lineage>
</organism>
<accession>A0ABW4ZI76</accession>
<sequence length="81" mass="8766">MCIEKTQHAQILFARPSGAANNKPVNALVYKAIYNDASCKSKNIFLKLPLLAAGLETSSEFYKAANTHAKPVVDAPHKPAQ</sequence>
<proteinExistence type="predicted"/>
<evidence type="ECO:0000313" key="1">
    <source>
        <dbReference type="EMBL" id="MFD2161537.1"/>
    </source>
</evidence>
<gene>
    <name evidence="1" type="ORF">ACFSJU_03980</name>
</gene>
<keyword evidence="2" id="KW-1185">Reference proteome</keyword>
<dbReference type="RefSeq" id="WP_255899089.1">
    <property type="nucleotide sequence ID" value="NZ_JAFMZO010000001.1"/>
</dbReference>
<name>A0ABW4ZI76_9SPHI</name>
<comment type="caution">
    <text evidence="1">The sequence shown here is derived from an EMBL/GenBank/DDBJ whole genome shotgun (WGS) entry which is preliminary data.</text>
</comment>
<reference evidence="2" key="1">
    <citation type="journal article" date="2019" name="Int. J. Syst. Evol. Microbiol.">
        <title>The Global Catalogue of Microorganisms (GCM) 10K type strain sequencing project: providing services to taxonomists for standard genome sequencing and annotation.</title>
        <authorList>
            <consortium name="The Broad Institute Genomics Platform"/>
            <consortium name="The Broad Institute Genome Sequencing Center for Infectious Disease"/>
            <person name="Wu L."/>
            <person name="Ma J."/>
        </authorList>
    </citation>
    <scope>NUCLEOTIDE SEQUENCE [LARGE SCALE GENOMIC DNA]</scope>
    <source>
        <strain evidence="2">KCTC 42217</strain>
    </source>
</reference>